<dbReference type="EMBL" id="CM004389">
    <property type="protein sequence ID" value="KAG8657457.1"/>
    <property type="molecule type" value="Genomic_DNA"/>
</dbReference>
<name>A0ACB7HXT0_MANES</name>
<dbReference type="Proteomes" id="UP000091857">
    <property type="component" value="Chromosome 3"/>
</dbReference>
<evidence type="ECO:0000313" key="1">
    <source>
        <dbReference type="EMBL" id="KAG8657457.1"/>
    </source>
</evidence>
<organism evidence="1 2">
    <name type="scientific">Manihot esculenta</name>
    <name type="common">Cassava</name>
    <name type="synonym">Jatropha manihot</name>
    <dbReference type="NCBI Taxonomy" id="3983"/>
    <lineage>
        <taxon>Eukaryota</taxon>
        <taxon>Viridiplantae</taxon>
        <taxon>Streptophyta</taxon>
        <taxon>Embryophyta</taxon>
        <taxon>Tracheophyta</taxon>
        <taxon>Spermatophyta</taxon>
        <taxon>Magnoliopsida</taxon>
        <taxon>eudicotyledons</taxon>
        <taxon>Gunneridae</taxon>
        <taxon>Pentapetalae</taxon>
        <taxon>rosids</taxon>
        <taxon>fabids</taxon>
        <taxon>Malpighiales</taxon>
        <taxon>Euphorbiaceae</taxon>
        <taxon>Crotonoideae</taxon>
        <taxon>Manihoteae</taxon>
        <taxon>Manihot</taxon>
    </lineage>
</organism>
<gene>
    <name evidence="1" type="ORF">MANES_03G068716v8</name>
</gene>
<comment type="caution">
    <text evidence="1">The sequence shown here is derived from an EMBL/GenBank/DDBJ whole genome shotgun (WGS) entry which is preliminary data.</text>
</comment>
<evidence type="ECO:0000313" key="2">
    <source>
        <dbReference type="Proteomes" id="UP000091857"/>
    </source>
</evidence>
<sequence length="103" mass="12273">MKASPYIDLRIKILRGKYYAIAEMRGPSYSGFGWNERKKCITYDNDVWDKWVKSHPYVVGLRNRSFSFYDELDYIYKKDRGTRKGAKNPIDAIEEIDLQEHDQ</sequence>
<proteinExistence type="predicted"/>
<protein>
    <submittedName>
        <fullName evidence="1">Uncharacterized protein</fullName>
    </submittedName>
</protein>
<reference evidence="2" key="1">
    <citation type="journal article" date="2016" name="Nat. Biotechnol.">
        <title>Sequencing wild and cultivated cassava and related species reveals extensive interspecific hybridization and genetic diversity.</title>
        <authorList>
            <person name="Bredeson J.V."/>
            <person name="Lyons J.B."/>
            <person name="Prochnik S.E."/>
            <person name="Wu G.A."/>
            <person name="Ha C.M."/>
            <person name="Edsinger-Gonzales E."/>
            <person name="Grimwood J."/>
            <person name="Schmutz J."/>
            <person name="Rabbi I.Y."/>
            <person name="Egesi C."/>
            <person name="Nauluvula P."/>
            <person name="Lebot V."/>
            <person name="Ndunguru J."/>
            <person name="Mkamilo G."/>
            <person name="Bart R.S."/>
            <person name="Setter T.L."/>
            <person name="Gleadow R.M."/>
            <person name="Kulakow P."/>
            <person name="Ferguson M.E."/>
            <person name="Rounsley S."/>
            <person name="Rokhsar D.S."/>
        </authorList>
    </citation>
    <scope>NUCLEOTIDE SEQUENCE [LARGE SCALE GENOMIC DNA]</scope>
    <source>
        <strain evidence="2">cv. AM560-2</strain>
    </source>
</reference>
<keyword evidence="2" id="KW-1185">Reference proteome</keyword>
<accession>A0ACB7HXT0</accession>